<dbReference type="InterPro" id="IPR002401">
    <property type="entry name" value="Cyt_P450_E_grp-I"/>
</dbReference>
<evidence type="ECO:0000256" key="1">
    <source>
        <dbReference type="ARBA" id="ARBA00001971"/>
    </source>
</evidence>
<evidence type="ECO:0000256" key="9">
    <source>
        <dbReference type="SAM" id="Phobius"/>
    </source>
</evidence>
<dbReference type="InterPro" id="IPR017972">
    <property type="entry name" value="Cyt_P450_CS"/>
</dbReference>
<dbReference type="InterPro" id="IPR001128">
    <property type="entry name" value="Cyt_P450"/>
</dbReference>
<evidence type="ECO:0000256" key="3">
    <source>
        <dbReference type="ARBA" id="ARBA00022617"/>
    </source>
</evidence>
<keyword evidence="9" id="KW-0812">Transmembrane</keyword>
<evidence type="ECO:0000313" key="10">
    <source>
        <dbReference type="EMBL" id="TGO13704.1"/>
    </source>
</evidence>
<dbReference type="SUPFAM" id="SSF48264">
    <property type="entry name" value="Cytochrome P450"/>
    <property type="match status" value="1"/>
</dbReference>
<feature type="transmembrane region" description="Helical" evidence="9">
    <location>
        <begin position="12"/>
        <end position="31"/>
    </location>
</feature>
<keyword evidence="5 7" id="KW-0408">Iron</keyword>
<keyword evidence="11" id="KW-1185">Reference proteome</keyword>
<dbReference type="GO" id="GO:0005506">
    <property type="term" value="F:iron ion binding"/>
    <property type="evidence" value="ECO:0007669"/>
    <property type="project" value="InterPro"/>
</dbReference>
<evidence type="ECO:0000256" key="7">
    <source>
        <dbReference type="PIRSR" id="PIRSR602401-1"/>
    </source>
</evidence>
<organism evidence="10 11">
    <name type="scientific">Botrytis tulipae</name>
    <dbReference type="NCBI Taxonomy" id="87230"/>
    <lineage>
        <taxon>Eukaryota</taxon>
        <taxon>Fungi</taxon>
        <taxon>Dikarya</taxon>
        <taxon>Ascomycota</taxon>
        <taxon>Pezizomycotina</taxon>
        <taxon>Leotiomycetes</taxon>
        <taxon>Helotiales</taxon>
        <taxon>Sclerotiniaceae</taxon>
        <taxon>Botrytis</taxon>
    </lineage>
</organism>
<dbReference type="PROSITE" id="PS00086">
    <property type="entry name" value="CYTOCHROME_P450"/>
    <property type="match status" value="1"/>
</dbReference>
<dbReference type="InterPro" id="IPR050121">
    <property type="entry name" value="Cytochrome_P450_monoxygenase"/>
</dbReference>
<gene>
    <name evidence="10" type="ORF">BTUL_0064g00020</name>
</gene>
<dbReference type="Proteomes" id="UP000297777">
    <property type="component" value="Unassembled WGS sequence"/>
</dbReference>
<keyword evidence="9" id="KW-1133">Transmembrane helix</keyword>
<comment type="similarity">
    <text evidence="2 8">Belongs to the cytochrome P450 family.</text>
</comment>
<keyword evidence="8" id="KW-0560">Oxidoreductase</keyword>
<dbReference type="InterPro" id="IPR036396">
    <property type="entry name" value="Cyt_P450_sf"/>
</dbReference>
<feature type="binding site" description="axial binding residue" evidence="7">
    <location>
        <position position="355"/>
    </location>
    <ligand>
        <name>heme</name>
        <dbReference type="ChEBI" id="CHEBI:30413"/>
    </ligand>
    <ligandPart>
        <name>Fe</name>
        <dbReference type="ChEBI" id="CHEBI:18248"/>
    </ligandPart>
</feature>
<dbReference type="PRINTS" id="PR00463">
    <property type="entry name" value="EP450I"/>
</dbReference>
<dbReference type="GO" id="GO:0004497">
    <property type="term" value="F:monooxygenase activity"/>
    <property type="evidence" value="ECO:0007669"/>
    <property type="project" value="UniProtKB-KW"/>
</dbReference>
<evidence type="ECO:0000256" key="2">
    <source>
        <dbReference type="ARBA" id="ARBA00010617"/>
    </source>
</evidence>
<keyword evidence="3 7" id="KW-0349">Heme</keyword>
<reference evidence="10 11" key="1">
    <citation type="submission" date="2017-12" db="EMBL/GenBank/DDBJ databases">
        <title>Comparative genomics of Botrytis spp.</title>
        <authorList>
            <person name="Valero-Jimenez C.A."/>
            <person name="Tapia P."/>
            <person name="Veloso J."/>
            <person name="Silva-Moreno E."/>
            <person name="Staats M."/>
            <person name="Valdes J.H."/>
            <person name="Van Kan J.A.L."/>
        </authorList>
    </citation>
    <scope>NUCLEOTIDE SEQUENCE [LARGE SCALE GENOMIC DNA]</scope>
    <source>
        <strain evidence="10 11">Bt9001</strain>
    </source>
</reference>
<keyword evidence="8" id="KW-0503">Monooxygenase</keyword>
<dbReference type="Gene3D" id="1.10.630.10">
    <property type="entry name" value="Cytochrome P450"/>
    <property type="match status" value="2"/>
</dbReference>
<dbReference type="GO" id="GO:0020037">
    <property type="term" value="F:heme binding"/>
    <property type="evidence" value="ECO:0007669"/>
    <property type="project" value="InterPro"/>
</dbReference>
<dbReference type="AlphaFoldDB" id="A0A4Z1EMV8"/>
<comment type="caution">
    <text evidence="10">The sequence shown here is derived from an EMBL/GenBank/DDBJ whole genome shotgun (WGS) entry which is preliminary data.</text>
</comment>
<keyword evidence="9" id="KW-0472">Membrane</keyword>
<proteinExistence type="inferred from homology"/>
<dbReference type="Pfam" id="PF00067">
    <property type="entry name" value="p450"/>
    <property type="match status" value="2"/>
</dbReference>
<accession>A0A4Z1EMV8</accession>
<dbReference type="EMBL" id="PQXH01000064">
    <property type="protein sequence ID" value="TGO13704.1"/>
    <property type="molecule type" value="Genomic_DNA"/>
</dbReference>
<sequence>MALPNITQIFRANILLWFSVVVVPLFLYSLLRSIYNLYFHALSPYPGPQLAAIFNIWYAYNWLTGKWPWKIEEVLKRYGDVVRIAPNELVFLTPQAGKDIHATHVKNLEKFLKTDFEDLGEDGGISFEIDPIKHREVARKLSPAFSARNTKAKEAVLHKYIDFFVEKMKVMGGEKDIELRQWADWLTMDVSADMTYNRQMNQMKDGQLLVAGWEPMSNQIYSSIFFLLQEPSAYKSLLNEIRRTFKNYNEITPDSVANMKYLHACLQETFRIHQNTSDGLPRMSPGAIVDGNYIPRGVICQTSHFAAARNPRYFTDALSYRPQRWLASKHPEYDCKYENDDPKAFLPFNQGSRMCPASAIAWTQMKLYLAKILWSFDVEAVSGQDVSFDRDFSIYTMWNKPQFWVRFVPVKREDGR</sequence>
<evidence type="ECO:0008006" key="12">
    <source>
        <dbReference type="Google" id="ProtNLM"/>
    </source>
</evidence>
<keyword evidence="4 7" id="KW-0479">Metal-binding</keyword>
<dbReference type="GO" id="GO:0016705">
    <property type="term" value="F:oxidoreductase activity, acting on paired donors, with incorporation or reduction of molecular oxygen"/>
    <property type="evidence" value="ECO:0007669"/>
    <property type="project" value="InterPro"/>
</dbReference>
<dbReference type="PANTHER" id="PTHR24305:SF210">
    <property type="entry name" value="CYTOCHROME P450 MONOOXYGENASE ASQL-RELATED"/>
    <property type="match status" value="1"/>
</dbReference>
<name>A0A4Z1EMV8_9HELO</name>
<keyword evidence="6" id="KW-0843">Virulence</keyword>
<evidence type="ECO:0000256" key="5">
    <source>
        <dbReference type="ARBA" id="ARBA00023004"/>
    </source>
</evidence>
<comment type="cofactor">
    <cofactor evidence="1 7">
        <name>heme</name>
        <dbReference type="ChEBI" id="CHEBI:30413"/>
    </cofactor>
</comment>
<protein>
    <recommendedName>
        <fullName evidence="12">Cytochrome P450</fullName>
    </recommendedName>
</protein>
<evidence type="ECO:0000256" key="8">
    <source>
        <dbReference type="RuleBase" id="RU000461"/>
    </source>
</evidence>
<dbReference type="PANTHER" id="PTHR24305">
    <property type="entry name" value="CYTOCHROME P450"/>
    <property type="match status" value="1"/>
</dbReference>
<dbReference type="OrthoDB" id="1470350at2759"/>
<evidence type="ECO:0000256" key="4">
    <source>
        <dbReference type="ARBA" id="ARBA00022723"/>
    </source>
</evidence>
<evidence type="ECO:0000256" key="6">
    <source>
        <dbReference type="ARBA" id="ARBA00023026"/>
    </source>
</evidence>
<evidence type="ECO:0000313" key="11">
    <source>
        <dbReference type="Proteomes" id="UP000297777"/>
    </source>
</evidence>